<gene>
    <name evidence="4" type="primary">PPP4R1_2</name>
    <name evidence="4" type="ORF">BG015_011434</name>
</gene>
<feature type="compositionally biased region" description="Acidic residues" evidence="3">
    <location>
        <begin position="881"/>
        <end position="906"/>
    </location>
</feature>
<dbReference type="InterPro" id="IPR011989">
    <property type="entry name" value="ARM-like"/>
</dbReference>
<feature type="compositionally biased region" description="Low complexity" evidence="3">
    <location>
        <begin position="1067"/>
        <end position="1076"/>
    </location>
</feature>
<feature type="repeat" description="HEAT" evidence="2">
    <location>
        <begin position="300"/>
        <end position="338"/>
    </location>
</feature>
<feature type="region of interest" description="Disordered" evidence="3">
    <location>
        <begin position="249"/>
        <end position="269"/>
    </location>
</feature>
<name>A0A9P5RW42_9FUNG</name>
<feature type="compositionally biased region" description="Polar residues" evidence="3">
    <location>
        <begin position="1080"/>
        <end position="1089"/>
    </location>
</feature>
<feature type="compositionally biased region" description="Basic and acidic residues" evidence="3">
    <location>
        <begin position="251"/>
        <end position="261"/>
    </location>
</feature>
<dbReference type="GO" id="GO:0019888">
    <property type="term" value="F:protein phosphatase regulator activity"/>
    <property type="evidence" value="ECO:0007669"/>
    <property type="project" value="TreeGrafter"/>
</dbReference>
<keyword evidence="1" id="KW-0677">Repeat</keyword>
<feature type="region of interest" description="Disordered" evidence="3">
    <location>
        <begin position="1254"/>
        <end position="1291"/>
    </location>
</feature>
<dbReference type="Proteomes" id="UP000748756">
    <property type="component" value="Unassembled WGS sequence"/>
</dbReference>
<feature type="region of interest" description="Disordered" evidence="3">
    <location>
        <begin position="1111"/>
        <end position="1144"/>
    </location>
</feature>
<reference evidence="4" key="1">
    <citation type="journal article" date="2020" name="Fungal Divers.">
        <title>Resolving the Mortierellaceae phylogeny through synthesis of multi-gene phylogenetics and phylogenomics.</title>
        <authorList>
            <person name="Vandepol N."/>
            <person name="Liber J."/>
            <person name="Desiro A."/>
            <person name="Na H."/>
            <person name="Kennedy M."/>
            <person name="Barry K."/>
            <person name="Grigoriev I.V."/>
            <person name="Miller A.N."/>
            <person name="O'Donnell K."/>
            <person name="Stajich J.E."/>
            <person name="Bonito G."/>
        </authorList>
    </citation>
    <scope>NUCLEOTIDE SEQUENCE</scope>
    <source>
        <strain evidence="4">NRRL 6426</strain>
    </source>
</reference>
<protein>
    <submittedName>
        <fullName evidence="4">Serine/threonine-protein phosphatase 4 regulatory subunit 1</fullName>
    </submittedName>
</protein>
<comment type="caution">
    <text evidence="4">The sequence shown here is derived from an EMBL/GenBank/DDBJ whole genome shotgun (WGS) entry which is preliminary data.</text>
</comment>
<proteinExistence type="predicted"/>
<accession>A0A9P5RW42</accession>
<evidence type="ECO:0000256" key="2">
    <source>
        <dbReference type="PROSITE-ProRule" id="PRU00103"/>
    </source>
</evidence>
<dbReference type="EMBL" id="JAAAUQ010000886">
    <property type="protein sequence ID" value="KAF9146980.1"/>
    <property type="molecule type" value="Genomic_DNA"/>
</dbReference>
<dbReference type="InterPro" id="IPR051023">
    <property type="entry name" value="PP2A_Regulatory_Subunit_A"/>
</dbReference>
<evidence type="ECO:0000313" key="4">
    <source>
        <dbReference type="EMBL" id="KAF9146980.1"/>
    </source>
</evidence>
<feature type="region of interest" description="Disordered" evidence="3">
    <location>
        <begin position="1193"/>
        <end position="1240"/>
    </location>
</feature>
<feature type="compositionally biased region" description="Basic residues" evidence="3">
    <location>
        <begin position="826"/>
        <end position="844"/>
    </location>
</feature>
<feature type="region of interest" description="Disordered" evidence="3">
    <location>
        <begin position="1067"/>
        <end position="1089"/>
    </location>
</feature>
<keyword evidence="5" id="KW-1185">Reference proteome</keyword>
<sequence>MADLGFFFEDEEDTQMEQEGHGEQDDKERLDYLVVPEVDDAYDPLDGDIPNLENADPPPPRTHLEFGENVEKVFADEQIPLFEQIRLQFESTYDAHRSRLTGNLLQYLSQMQISDAISNVIPVLRGLSADAKDSIREGLASHLDKIVLHFFQHARVRADEETPAELSITVQGQDTITTQELTDPSTLPHNAFTSIFINLLLDQNAGIAHQTRQAVVTVAENISEDLLESEILNGIVDGLERLYEAAGEGSPHARMDAHDPFSTDNNEEQDGEAELGKMLVVVLLTSLANVLGKVRCTEFVLPKLEKLVTHSQFYVRKEIVLALGTFCKVVDQDVAVNKMLPLFDLFVRDDSWEIRRACCTILSTFSSTLPLDLRIRKVEEIYDIYAGDVSRNVRNSAMEVLGEVIYGLGQGNVPDTLLNHFLNMGQQPMNEHELAVMCAFSFPAVVLTAGRSKWPQMKPVYMKLAGTFRFPIRRSLACSLHEVAKILGPELADRDLATAFSECLVAEDEVKEGVIGHVVEFVTCLSPKKRSEALRNLNTAWLELEQSSNWRLRDSLAGQLPGLCDIAEGQDLVEVLIPLSIRACTDSVSTIRESGVMAFPALWDASTRIGPYDPRSLSSDVADVSEQEEDDGPVPGCFGEGEDVEMEDLTAQLNGPIDTTQGDLSSGTFAEAHRSAPSTFASTTKASAAVATAASPPATVPDQDDADRTTTIQSQVVRQTVEFATTGGFRSRVVAVQIIQSLLDSGMTVEDFEEHFLTLLIERLATDTVVNVRIWVSRVVTWIIDSGFYNDASESNRLQGLLTTMQHDPDRDVRIYAGGPAELPKPKKKKKSSKSKGKSKKKKNGPFGASSDRSLVATIAEGDEDADGDEEMQFLAGEKGSDEDEDDDDEEGETDSEEDESSDDNLDYLNSAKAKGISNKPRNRNSIGLGMKVMVNNKLTVSGKEIRKPKTSWDYIHGEIDDDEEDGSGDGAHKSFSASLGSKEALERNWDEDETDDGEGVSLFDAPRQFDEGEGDFDAPRQFGEGEDESLSLFDAPRRFSDGYSDEDDDEDTFVKKLQAFKASVDSTSAAVTSTARPTIESTATTKTDSPIEVAMEEAVQDESGERVAVVVSGSNDNALAGQEPSYDSGRPASGAELMKEPESFLPAPIAAPAVSQYPPLSSASAPSAQAAALTSQAQAPSPLSYAALVKKEDTAGSNSPKKVLVPMGTNRGAVTVDAAQSATRNGTSPSTTTGRSPEEQVLRVLNAKLQATGTLGKKAVPPPLSISPINTAPSTATDANGTTKRALAYKDPGSPSYAAIVASGATSPHPGRLVFSCPFPPMTSSTSTFSTP</sequence>
<dbReference type="PROSITE" id="PS50077">
    <property type="entry name" value="HEAT_REPEAT"/>
    <property type="match status" value="1"/>
</dbReference>
<feature type="region of interest" description="Disordered" evidence="3">
    <location>
        <begin position="1156"/>
        <end position="1178"/>
    </location>
</feature>
<feature type="region of interest" description="Disordered" evidence="3">
    <location>
        <begin position="809"/>
        <end position="855"/>
    </location>
</feature>
<feature type="compositionally biased region" description="Basic and acidic residues" evidence="3">
    <location>
        <begin position="18"/>
        <end position="29"/>
    </location>
</feature>
<feature type="region of interest" description="Disordered" evidence="3">
    <location>
        <begin position="876"/>
        <end position="932"/>
    </location>
</feature>
<dbReference type="PANTHER" id="PTHR10648:SF1">
    <property type="entry name" value="SERINE_THREONINE-PROTEIN PHOSPHATASE 4 REGULATORY SUBUNIT 1"/>
    <property type="match status" value="1"/>
</dbReference>
<dbReference type="SUPFAM" id="SSF48371">
    <property type="entry name" value="ARM repeat"/>
    <property type="match status" value="1"/>
</dbReference>
<dbReference type="InterPro" id="IPR016024">
    <property type="entry name" value="ARM-type_fold"/>
</dbReference>
<dbReference type="InterPro" id="IPR021133">
    <property type="entry name" value="HEAT_type_2"/>
</dbReference>
<evidence type="ECO:0000313" key="5">
    <source>
        <dbReference type="Proteomes" id="UP000748756"/>
    </source>
</evidence>
<dbReference type="OrthoDB" id="340346at2759"/>
<dbReference type="GO" id="GO:0005737">
    <property type="term" value="C:cytoplasm"/>
    <property type="evidence" value="ECO:0007669"/>
    <property type="project" value="TreeGrafter"/>
</dbReference>
<feature type="compositionally biased region" description="Low complexity" evidence="3">
    <location>
        <begin position="1224"/>
        <end position="1236"/>
    </location>
</feature>
<dbReference type="Gene3D" id="1.25.10.10">
    <property type="entry name" value="Leucine-rich Repeat Variant"/>
    <property type="match status" value="1"/>
</dbReference>
<feature type="compositionally biased region" description="Acidic residues" evidence="3">
    <location>
        <begin position="990"/>
        <end position="999"/>
    </location>
</feature>
<feature type="compositionally biased region" description="Acidic residues" evidence="3">
    <location>
        <begin position="623"/>
        <end position="632"/>
    </location>
</feature>
<evidence type="ECO:0000256" key="3">
    <source>
        <dbReference type="SAM" id="MobiDB-lite"/>
    </source>
</evidence>
<feature type="region of interest" description="Disordered" evidence="3">
    <location>
        <begin position="958"/>
        <end position="1050"/>
    </location>
</feature>
<feature type="region of interest" description="Disordered" evidence="3">
    <location>
        <begin position="614"/>
        <end position="633"/>
    </location>
</feature>
<dbReference type="PANTHER" id="PTHR10648">
    <property type="entry name" value="SERINE/THREONINE-PROTEIN PHOSPHATASE PP2A 65 KDA REGULATORY SUBUNIT"/>
    <property type="match status" value="1"/>
</dbReference>
<feature type="compositionally biased region" description="Polar residues" evidence="3">
    <location>
        <begin position="1268"/>
        <end position="1284"/>
    </location>
</feature>
<feature type="region of interest" description="Disordered" evidence="3">
    <location>
        <begin position="1"/>
        <end position="29"/>
    </location>
</feature>
<organism evidence="4 5">
    <name type="scientific">Linnemannia schmuckeri</name>
    <dbReference type="NCBI Taxonomy" id="64567"/>
    <lineage>
        <taxon>Eukaryota</taxon>
        <taxon>Fungi</taxon>
        <taxon>Fungi incertae sedis</taxon>
        <taxon>Mucoromycota</taxon>
        <taxon>Mortierellomycotina</taxon>
        <taxon>Mortierellomycetes</taxon>
        <taxon>Mortierellales</taxon>
        <taxon>Mortierellaceae</taxon>
        <taxon>Linnemannia</taxon>
    </lineage>
</organism>
<evidence type="ECO:0000256" key="1">
    <source>
        <dbReference type="ARBA" id="ARBA00022737"/>
    </source>
</evidence>